<keyword evidence="2 7" id="KW-0732">Signal</keyword>
<keyword evidence="3" id="KW-0677">Repeat</keyword>
<evidence type="ECO:0000313" key="11">
    <source>
        <dbReference type="Proteomes" id="UP001044222"/>
    </source>
</evidence>
<feature type="domain" description="Ig-like" evidence="8">
    <location>
        <begin position="42"/>
        <end position="94"/>
    </location>
</feature>
<evidence type="ECO:0000259" key="9">
    <source>
        <dbReference type="PROSITE" id="PS50853"/>
    </source>
</evidence>
<dbReference type="InterPro" id="IPR036179">
    <property type="entry name" value="Ig-like_dom_sf"/>
</dbReference>
<keyword evidence="5" id="KW-0393">Immunoglobulin domain</keyword>
<keyword evidence="6" id="KW-1133">Transmembrane helix</keyword>
<comment type="caution">
    <text evidence="10">The sequence shown here is derived from an EMBL/GenBank/DDBJ whole genome shotgun (WGS) entry which is preliminary data.</text>
</comment>
<evidence type="ECO:0000313" key="10">
    <source>
        <dbReference type="EMBL" id="KAG5834838.1"/>
    </source>
</evidence>
<evidence type="ECO:0000256" key="6">
    <source>
        <dbReference type="SAM" id="Phobius"/>
    </source>
</evidence>
<dbReference type="InterPro" id="IPR036116">
    <property type="entry name" value="FN3_sf"/>
</dbReference>
<dbReference type="PROSITE" id="PS50835">
    <property type="entry name" value="IG_LIKE"/>
    <property type="match status" value="1"/>
</dbReference>
<evidence type="ECO:0000259" key="8">
    <source>
        <dbReference type="PROSITE" id="PS50835"/>
    </source>
</evidence>
<feature type="transmembrane region" description="Helical" evidence="6">
    <location>
        <begin position="348"/>
        <end position="374"/>
    </location>
</feature>
<keyword evidence="4" id="KW-0325">Glycoprotein</keyword>
<dbReference type="InterPro" id="IPR053073">
    <property type="entry name" value="IL11/IL27_subunit_beta"/>
</dbReference>
<dbReference type="GO" id="GO:0004896">
    <property type="term" value="F:cytokine receptor activity"/>
    <property type="evidence" value="ECO:0007669"/>
    <property type="project" value="InterPro"/>
</dbReference>
<dbReference type="PROSITE" id="PS01354">
    <property type="entry name" value="HEMATOPO_REC_L_F3"/>
    <property type="match status" value="1"/>
</dbReference>
<evidence type="ECO:0000256" key="5">
    <source>
        <dbReference type="ARBA" id="ARBA00023319"/>
    </source>
</evidence>
<dbReference type="EMBL" id="JAFIRN010000015">
    <property type="protein sequence ID" value="KAG5834838.1"/>
    <property type="molecule type" value="Genomic_DNA"/>
</dbReference>
<sequence length="398" mass="43887">MPGKTSCPGGLIVIGIISLCAVHVSSEIWSNEVSDIEYGKLGSNVTLVCKPSWTGSPVAWRLNGSATLPRQAVSSNGSLTLVNTDLSMEGNYSCLDQGGDLLWATKLRLGHMPGLVSVSFKMSNHHSVQCFWKQPAKSHLPTKYITSYSDRVSRVEPCHQDSVRPNECTIQHPTLWHHYHMVNITEVNPLGAETTLVRVQLDALLKPDPPEAVTPEPVEGQPSRLRVSWTYPSSWPRGEAYTLLFQLRYRPRGSVNWSLLNTTKTTLLITDALVGHAHVAQVQAMDELKYGHWSDWSAEAEAMPWTEPESSTLSPTIWIGLFTDGGGTVIPTGAEVKTDENEDEYTSLGVLISLGLFAGLILSTLSALVVFLGVRQRRRDEMIKQELTSMVKMKSLPI</sequence>
<dbReference type="InterPro" id="IPR013783">
    <property type="entry name" value="Ig-like_fold"/>
</dbReference>
<dbReference type="PANTHER" id="PTHR48483">
    <property type="entry name" value="INTERLEUKIN-27 SUBUNIT BETA"/>
    <property type="match status" value="1"/>
</dbReference>
<evidence type="ECO:0000256" key="1">
    <source>
        <dbReference type="ARBA" id="ARBA00010890"/>
    </source>
</evidence>
<reference evidence="10" key="1">
    <citation type="submission" date="2021-01" db="EMBL/GenBank/DDBJ databases">
        <title>A chromosome-scale assembly of European eel, Anguilla anguilla.</title>
        <authorList>
            <person name="Henkel C."/>
            <person name="Jong-Raadsen S.A."/>
            <person name="Dufour S."/>
            <person name="Weltzien F.-A."/>
            <person name="Palstra A.P."/>
            <person name="Pelster B."/>
            <person name="Spaink H.P."/>
            <person name="Van Den Thillart G.E."/>
            <person name="Jansen H."/>
            <person name="Zahm M."/>
            <person name="Klopp C."/>
            <person name="Cedric C."/>
            <person name="Louis A."/>
            <person name="Berthelot C."/>
            <person name="Parey E."/>
            <person name="Roest Crollius H."/>
            <person name="Montfort J."/>
            <person name="Robinson-Rechavi M."/>
            <person name="Bucao C."/>
            <person name="Bouchez O."/>
            <person name="Gislard M."/>
            <person name="Lluch J."/>
            <person name="Milhes M."/>
            <person name="Lampietro C."/>
            <person name="Lopez Roques C."/>
            <person name="Donnadieu C."/>
            <person name="Braasch I."/>
            <person name="Desvignes T."/>
            <person name="Postlethwait J."/>
            <person name="Bobe J."/>
            <person name="Guiguen Y."/>
            <person name="Dirks R."/>
        </authorList>
    </citation>
    <scope>NUCLEOTIDE SEQUENCE</scope>
    <source>
        <strain evidence="10">Tag_6206</strain>
        <tissue evidence="10">Liver</tissue>
    </source>
</reference>
<feature type="signal peptide" evidence="7">
    <location>
        <begin position="1"/>
        <end position="26"/>
    </location>
</feature>
<keyword evidence="6" id="KW-0812">Transmembrane</keyword>
<protein>
    <submittedName>
        <fullName evidence="10">Uncharacterized protein</fullName>
    </submittedName>
</protein>
<feature type="domain" description="Fibronectin type-III" evidence="9">
    <location>
        <begin position="209"/>
        <end position="309"/>
    </location>
</feature>
<evidence type="ECO:0000256" key="2">
    <source>
        <dbReference type="ARBA" id="ARBA00022729"/>
    </source>
</evidence>
<dbReference type="PROSITE" id="PS50853">
    <property type="entry name" value="FN3"/>
    <property type="match status" value="1"/>
</dbReference>
<dbReference type="InterPro" id="IPR007110">
    <property type="entry name" value="Ig-like_dom"/>
</dbReference>
<dbReference type="InterPro" id="IPR003961">
    <property type="entry name" value="FN3_dom"/>
</dbReference>
<dbReference type="GO" id="GO:0016020">
    <property type="term" value="C:membrane"/>
    <property type="evidence" value="ECO:0007669"/>
    <property type="project" value="InterPro"/>
</dbReference>
<name>A0A9D3RLI3_ANGAN</name>
<keyword evidence="11" id="KW-1185">Reference proteome</keyword>
<keyword evidence="6" id="KW-0472">Membrane</keyword>
<dbReference type="Proteomes" id="UP001044222">
    <property type="component" value="Chromosome 15"/>
</dbReference>
<dbReference type="Gene3D" id="2.60.40.10">
    <property type="entry name" value="Immunoglobulins"/>
    <property type="match status" value="3"/>
</dbReference>
<gene>
    <name evidence="10" type="ORF">ANANG_G00265840</name>
</gene>
<dbReference type="SUPFAM" id="SSF48726">
    <property type="entry name" value="Immunoglobulin"/>
    <property type="match status" value="1"/>
</dbReference>
<accession>A0A9D3RLI3</accession>
<feature type="chain" id="PRO_5039236826" evidence="7">
    <location>
        <begin position="27"/>
        <end position="398"/>
    </location>
</feature>
<evidence type="ECO:0000256" key="7">
    <source>
        <dbReference type="SAM" id="SignalP"/>
    </source>
</evidence>
<comment type="similarity">
    <text evidence="1">Belongs to the type I cytokine receptor family. Type 3 subfamily.</text>
</comment>
<dbReference type="FunFam" id="2.60.40.10:FF:000136">
    <property type="entry name" value="Ciliary neurotrophic factor receptor alpha"/>
    <property type="match status" value="1"/>
</dbReference>
<dbReference type="SUPFAM" id="SSF49265">
    <property type="entry name" value="Fibronectin type III"/>
    <property type="match status" value="2"/>
</dbReference>
<dbReference type="PANTHER" id="PTHR48483:SF2">
    <property type="entry name" value="INTERLEUKIN-27 SUBUNIT BETA"/>
    <property type="match status" value="1"/>
</dbReference>
<dbReference type="AlphaFoldDB" id="A0A9D3RLI3"/>
<dbReference type="InterPro" id="IPR003530">
    <property type="entry name" value="Hematopoietin_rcpt_L_F3_CS"/>
</dbReference>
<evidence type="ECO:0000256" key="4">
    <source>
        <dbReference type="ARBA" id="ARBA00023180"/>
    </source>
</evidence>
<evidence type="ECO:0000256" key="3">
    <source>
        <dbReference type="ARBA" id="ARBA00022737"/>
    </source>
</evidence>
<organism evidence="10 11">
    <name type="scientific">Anguilla anguilla</name>
    <name type="common">European freshwater eel</name>
    <name type="synonym">Muraena anguilla</name>
    <dbReference type="NCBI Taxonomy" id="7936"/>
    <lineage>
        <taxon>Eukaryota</taxon>
        <taxon>Metazoa</taxon>
        <taxon>Chordata</taxon>
        <taxon>Craniata</taxon>
        <taxon>Vertebrata</taxon>
        <taxon>Euteleostomi</taxon>
        <taxon>Actinopterygii</taxon>
        <taxon>Neopterygii</taxon>
        <taxon>Teleostei</taxon>
        <taxon>Anguilliformes</taxon>
        <taxon>Anguillidae</taxon>
        <taxon>Anguilla</taxon>
    </lineage>
</organism>
<proteinExistence type="inferred from homology"/>